<name>A0A4Z2EVQ5_9TELE</name>
<reference evidence="1 2" key="1">
    <citation type="submission" date="2019-03" db="EMBL/GenBank/DDBJ databases">
        <title>First draft genome of Liparis tanakae, snailfish: a comprehensive survey of snailfish specific genes.</title>
        <authorList>
            <person name="Kim W."/>
            <person name="Song I."/>
            <person name="Jeong J.-H."/>
            <person name="Kim D."/>
            <person name="Kim S."/>
            <person name="Ryu S."/>
            <person name="Song J.Y."/>
            <person name="Lee S.K."/>
        </authorList>
    </citation>
    <scope>NUCLEOTIDE SEQUENCE [LARGE SCALE GENOMIC DNA]</scope>
    <source>
        <tissue evidence="1">Muscle</tissue>
    </source>
</reference>
<sequence>MMQMGYCIKVKDEKKYLYEALWRCALSFDRPPDSGEVAVAVKAKLVTHMENICGEHLWRTSVRTASIMSLDIFSDPSSPSAVRLLNFTLSPRDDKLFLSDESTLPQR</sequence>
<dbReference type="AlphaFoldDB" id="A0A4Z2EVQ5"/>
<evidence type="ECO:0000313" key="2">
    <source>
        <dbReference type="Proteomes" id="UP000314294"/>
    </source>
</evidence>
<accession>A0A4Z2EVQ5</accession>
<evidence type="ECO:0000313" key="1">
    <source>
        <dbReference type="EMBL" id="TNN32631.1"/>
    </source>
</evidence>
<dbReference type="EMBL" id="SRLO01002578">
    <property type="protein sequence ID" value="TNN32631.1"/>
    <property type="molecule type" value="Genomic_DNA"/>
</dbReference>
<comment type="caution">
    <text evidence="1">The sequence shown here is derived from an EMBL/GenBank/DDBJ whole genome shotgun (WGS) entry which is preliminary data.</text>
</comment>
<keyword evidence="2" id="KW-1185">Reference proteome</keyword>
<protein>
    <submittedName>
        <fullName evidence="1">Uncharacterized protein</fullName>
    </submittedName>
</protein>
<gene>
    <name evidence="1" type="ORF">EYF80_057206</name>
</gene>
<organism evidence="1 2">
    <name type="scientific">Liparis tanakae</name>
    <name type="common">Tanaka's snailfish</name>
    <dbReference type="NCBI Taxonomy" id="230148"/>
    <lineage>
        <taxon>Eukaryota</taxon>
        <taxon>Metazoa</taxon>
        <taxon>Chordata</taxon>
        <taxon>Craniata</taxon>
        <taxon>Vertebrata</taxon>
        <taxon>Euteleostomi</taxon>
        <taxon>Actinopterygii</taxon>
        <taxon>Neopterygii</taxon>
        <taxon>Teleostei</taxon>
        <taxon>Neoteleostei</taxon>
        <taxon>Acanthomorphata</taxon>
        <taxon>Eupercaria</taxon>
        <taxon>Perciformes</taxon>
        <taxon>Cottioidei</taxon>
        <taxon>Cottales</taxon>
        <taxon>Liparidae</taxon>
        <taxon>Liparis</taxon>
    </lineage>
</organism>
<dbReference type="Proteomes" id="UP000314294">
    <property type="component" value="Unassembled WGS sequence"/>
</dbReference>
<proteinExistence type="predicted"/>